<feature type="coiled-coil region" evidence="6">
    <location>
        <begin position="332"/>
        <end position="367"/>
    </location>
</feature>
<organism evidence="8">
    <name type="scientific">Spumella elongata</name>
    <dbReference type="NCBI Taxonomy" id="89044"/>
    <lineage>
        <taxon>Eukaryota</taxon>
        <taxon>Sar</taxon>
        <taxon>Stramenopiles</taxon>
        <taxon>Ochrophyta</taxon>
        <taxon>Chrysophyceae</taxon>
        <taxon>Chromulinales</taxon>
        <taxon>Chromulinaceae</taxon>
        <taxon>Spumella</taxon>
    </lineage>
</organism>
<evidence type="ECO:0000256" key="4">
    <source>
        <dbReference type="ARBA" id="ARBA00023212"/>
    </source>
</evidence>
<dbReference type="EMBL" id="HBIC01027701">
    <property type="protein sequence ID" value="CAE0285069.1"/>
    <property type="molecule type" value="Transcribed_RNA"/>
</dbReference>
<name>A0A7S3H4T2_9STRA</name>
<dbReference type="PANTHER" id="PTHR14871:SF1">
    <property type="entry name" value="DYNEIN REGULATORY COMPLEX PROTEIN 9"/>
    <property type="match status" value="1"/>
</dbReference>
<sequence length="401" mass="46642">MSTPHARGENDRLGFIEAERINAILEDTSEKLSFLDSITPDILQHRDELSKFIGDEIARTLLEQKNLENRYEILIEQRAAMKGMVNKNKYKEVQEEIQDVSRALKESTNNLVRSLKDNPNISGNLIKVQRDRTELNDNLLRCIQEIRDRGKYTTLTHKVDEENNAKIRFQQLKSREKGLSDAVIKLQQTLKEEQHTFQHTTTEQKHAILTLKEELLEVKGSTSTDSQFRRKESQASVKAIWREYKHKEHQLEIRLKDLEDKLHTENVVNNETKDFLTRKVGSLSDKVAEWEQKYDSEIAEIDGTISIVTLKRTNLLEKLSLLQQRRERDLALEAAEGEAERLKELNIKEQKALLKRQNRASRTLQREMRAFVKRKKELEAIRGEGKKKGKAGKGDKKGKKK</sequence>
<dbReference type="GO" id="GO:0031514">
    <property type="term" value="C:motile cilium"/>
    <property type="evidence" value="ECO:0007669"/>
    <property type="project" value="TreeGrafter"/>
</dbReference>
<evidence type="ECO:0000313" key="8">
    <source>
        <dbReference type="EMBL" id="CAE0285069.1"/>
    </source>
</evidence>
<evidence type="ECO:0000256" key="1">
    <source>
        <dbReference type="ARBA" id="ARBA00004245"/>
    </source>
</evidence>
<evidence type="ECO:0000256" key="6">
    <source>
        <dbReference type="SAM" id="Coils"/>
    </source>
</evidence>
<evidence type="ECO:0000256" key="2">
    <source>
        <dbReference type="ARBA" id="ARBA00004316"/>
    </source>
</evidence>
<accession>A0A7S3H4T2</accession>
<evidence type="ECO:0000256" key="3">
    <source>
        <dbReference type="ARBA" id="ARBA00022490"/>
    </source>
</evidence>
<feature type="region of interest" description="Disordered" evidence="7">
    <location>
        <begin position="378"/>
        <end position="401"/>
    </location>
</feature>
<protein>
    <recommendedName>
        <fullName evidence="9">Dynein regulatory complex protein 9</fullName>
    </recommendedName>
</protein>
<keyword evidence="5" id="KW-0966">Cell projection</keyword>
<gene>
    <name evidence="8" type="ORF">SELO1098_LOCUS13910</name>
</gene>
<keyword evidence="6" id="KW-0175">Coiled coil</keyword>
<evidence type="ECO:0000256" key="7">
    <source>
        <dbReference type="SAM" id="MobiDB-lite"/>
    </source>
</evidence>
<keyword evidence="4" id="KW-0206">Cytoskeleton</keyword>
<comment type="subcellular location">
    <subcellularLocation>
        <location evidence="2">Cell projection</location>
    </subcellularLocation>
    <subcellularLocation>
        <location evidence="1">Cytoplasm</location>
        <location evidence="1">Cytoskeleton</location>
    </subcellularLocation>
</comment>
<feature type="coiled-coil region" evidence="6">
    <location>
        <begin position="241"/>
        <end position="293"/>
    </location>
</feature>
<dbReference type="PANTHER" id="PTHR14871">
    <property type="entry name" value="DYNEIN REGULATORY COMPLEX PROTEIN 9"/>
    <property type="match status" value="1"/>
</dbReference>
<dbReference type="GO" id="GO:0005856">
    <property type="term" value="C:cytoskeleton"/>
    <property type="evidence" value="ECO:0007669"/>
    <property type="project" value="UniProtKB-SubCell"/>
</dbReference>
<dbReference type="AlphaFoldDB" id="A0A7S3H4T2"/>
<dbReference type="GO" id="GO:0044782">
    <property type="term" value="P:cilium organization"/>
    <property type="evidence" value="ECO:0007669"/>
    <property type="project" value="TreeGrafter"/>
</dbReference>
<dbReference type="InterPro" id="IPR042618">
    <property type="entry name" value="IQCG"/>
</dbReference>
<feature type="coiled-coil region" evidence="6">
    <location>
        <begin position="57"/>
        <end position="110"/>
    </location>
</feature>
<evidence type="ECO:0000256" key="5">
    <source>
        <dbReference type="ARBA" id="ARBA00023273"/>
    </source>
</evidence>
<proteinExistence type="predicted"/>
<evidence type="ECO:0008006" key="9">
    <source>
        <dbReference type="Google" id="ProtNLM"/>
    </source>
</evidence>
<dbReference type="GO" id="GO:0005737">
    <property type="term" value="C:cytoplasm"/>
    <property type="evidence" value="ECO:0007669"/>
    <property type="project" value="TreeGrafter"/>
</dbReference>
<reference evidence="8" key="1">
    <citation type="submission" date="2021-01" db="EMBL/GenBank/DDBJ databases">
        <authorList>
            <person name="Corre E."/>
            <person name="Pelletier E."/>
            <person name="Niang G."/>
            <person name="Scheremetjew M."/>
            <person name="Finn R."/>
            <person name="Kale V."/>
            <person name="Holt S."/>
            <person name="Cochrane G."/>
            <person name="Meng A."/>
            <person name="Brown T."/>
            <person name="Cohen L."/>
        </authorList>
    </citation>
    <scope>NUCLEOTIDE SEQUENCE</scope>
    <source>
        <strain evidence="8">CCAP 955/1</strain>
    </source>
</reference>
<keyword evidence="3" id="KW-0963">Cytoplasm</keyword>
<feature type="compositionally biased region" description="Basic residues" evidence="7">
    <location>
        <begin position="387"/>
        <end position="401"/>
    </location>
</feature>